<evidence type="ECO:0000313" key="3">
    <source>
        <dbReference type="Proteomes" id="UP000503162"/>
    </source>
</evidence>
<feature type="transmembrane region" description="Helical" evidence="1">
    <location>
        <begin position="33"/>
        <end position="50"/>
    </location>
</feature>
<feature type="transmembrane region" description="Helical" evidence="1">
    <location>
        <begin position="56"/>
        <end position="78"/>
    </location>
</feature>
<organism evidence="2 3">
    <name type="scientific">Hydrogenophaga crocea</name>
    <dbReference type="NCBI Taxonomy" id="2716225"/>
    <lineage>
        <taxon>Bacteria</taxon>
        <taxon>Pseudomonadati</taxon>
        <taxon>Pseudomonadota</taxon>
        <taxon>Betaproteobacteria</taxon>
        <taxon>Burkholderiales</taxon>
        <taxon>Comamonadaceae</taxon>
        <taxon>Hydrogenophaga</taxon>
    </lineage>
</organism>
<dbReference type="Proteomes" id="UP000503162">
    <property type="component" value="Chromosome"/>
</dbReference>
<evidence type="ECO:0000256" key="1">
    <source>
        <dbReference type="SAM" id="Phobius"/>
    </source>
</evidence>
<keyword evidence="1" id="KW-0812">Transmembrane</keyword>
<dbReference type="KEGG" id="hcz:G9Q37_04525"/>
<dbReference type="RefSeq" id="WP_166225177.1">
    <property type="nucleotide sequence ID" value="NZ_CP049989.1"/>
</dbReference>
<proteinExistence type="predicted"/>
<name>A0A6G8IE66_9BURK</name>
<evidence type="ECO:0000313" key="2">
    <source>
        <dbReference type="EMBL" id="QIM51452.1"/>
    </source>
</evidence>
<keyword evidence="1" id="KW-0472">Membrane</keyword>
<dbReference type="EMBL" id="CP049989">
    <property type="protein sequence ID" value="QIM51452.1"/>
    <property type="molecule type" value="Genomic_DNA"/>
</dbReference>
<keyword evidence="3" id="KW-1185">Reference proteome</keyword>
<sequence length="88" mass="9833">MDASDYVATTLMATAVASYLTDLFRFRKATRRSWLCLLLTMCFLSTTKLMQSGWAITLGTASSVGSTVCFFFSAFAHFRSENKPEKKP</sequence>
<dbReference type="AlphaFoldDB" id="A0A6G8IE66"/>
<keyword evidence="1" id="KW-1133">Transmembrane helix</keyword>
<gene>
    <name evidence="2" type="ORF">G9Q37_04525</name>
</gene>
<accession>A0A6G8IE66</accession>
<protein>
    <submittedName>
        <fullName evidence="2">Uncharacterized protein</fullName>
    </submittedName>
</protein>
<reference evidence="2 3" key="1">
    <citation type="submission" date="2020-03" db="EMBL/GenBank/DDBJ databases">
        <title>Hydrogenophaga sp. nov. isolated from cyanobacterial mat.</title>
        <authorList>
            <person name="Thorat V."/>
            <person name="Kirdat K."/>
            <person name="Tiwarekar B."/>
            <person name="Costa E.D."/>
            <person name="Yadav A."/>
        </authorList>
    </citation>
    <scope>NUCLEOTIDE SEQUENCE [LARGE SCALE GENOMIC DNA]</scope>
    <source>
        <strain evidence="2 3">BA0156</strain>
    </source>
</reference>